<proteinExistence type="predicted"/>
<reference evidence="2 3" key="1">
    <citation type="journal article" date="2021" name="BMC Genomics">
        <title>Datura genome reveals duplications of psychoactive alkaloid biosynthetic genes and high mutation rate following tissue culture.</title>
        <authorList>
            <person name="Rajewski A."/>
            <person name="Carter-House D."/>
            <person name="Stajich J."/>
            <person name="Litt A."/>
        </authorList>
    </citation>
    <scope>NUCLEOTIDE SEQUENCE [LARGE SCALE GENOMIC DNA]</scope>
    <source>
        <strain evidence="2">AR-01</strain>
    </source>
</reference>
<dbReference type="PANTHER" id="PTHR44272:SF3">
    <property type="entry name" value="J DOMAIN-CONTAINING PROTEIN"/>
    <property type="match status" value="1"/>
</dbReference>
<dbReference type="Gene3D" id="1.10.287.110">
    <property type="entry name" value="DnaJ domain"/>
    <property type="match status" value="1"/>
</dbReference>
<gene>
    <name evidence="2" type="ORF">HAX54_035407</name>
</gene>
<name>A0ABS8VI86_DATST</name>
<keyword evidence="3" id="KW-1185">Reference proteome</keyword>
<dbReference type="SUPFAM" id="SSF46565">
    <property type="entry name" value="Chaperone J-domain"/>
    <property type="match status" value="1"/>
</dbReference>
<dbReference type="PANTHER" id="PTHR44272">
    <property type="entry name" value="DNAJ DOMAIN (PROKARYOTIC HEAT SHOCK PROTEIN)"/>
    <property type="match status" value="1"/>
</dbReference>
<dbReference type="PRINTS" id="PR00625">
    <property type="entry name" value="JDOMAIN"/>
</dbReference>
<dbReference type="SMART" id="SM00271">
    <property type="entry name" value="DnaJ"/>
    <property type="match status" value="1"/>
</dbReference>
<sequence length="130" mass="14406">MAGSKMEGSSAPAVRRDPYEVLGVTRDSSDQEIKSAYRKLALKLKAKCPGHHSVTISNEQAEAGLVYRMDSTVNADPEAAFFKKLEGLQPVRDNFFKPATYIIEALCAKSYEDTTVKLKNIEGSDFEEEK</sequence>
<dbReference type="Pfam" id="PF00226">
    <property type="entry name" value="DnaJ"/>
    <property type="match status" value="1"/>
</dbReference>
<feature type="domain" description="J" evidence="1">
    <location>
        <begin position="17"/>
        <end position="115"/>
    </location>
</feature>
<dbReference type="InterPro" id="IPR052812">
    <property type="entry name" value="Plant_DnaJ_domain"/>
</dbReference>
<evidence type="ECO:0000259" key="1">
    <source>
        <dbReference type="PROSITE" id="PS50076"/>
    </source>
</evidence>
<organism evidence="2 3">
    <name type="scientific">Datura stramonium</name>
    <name type="common">Jimsonweed</name>
    <name type="synonym">Common thornapple</name>
    <dbReference type="NCBI Taxonomy" id="4076"/>
    <lineage>
        <taxon>Eukaryota</taxon>
        <taxon>Viridiplantae</taxon>
        <taxon>Streptophyta</taxon>
        <taxon>Embryophyta</taxon>
        <taxon>Tracheophyta</taxon>
        <taxon>Spermatophyta</taxon>
        <taxon>Magnoliopsida</taxon>
        <taxon>eudicotyledons</taxon>
        <taxon>Gunneridae</taxon>
        <taxon>Pentapetalae</taxon>
        <taxon>asterids</taxon>
        <taxon>lamiids</taxon>
        <taxon>Solanales</taxon>
        <taxon>Solanaceae</taxon>
        <taxon>Solanoideae</taxon>
        <taxon>Datureae</taxon>
        <taxon>Datura</taxon>
    </lineage>
</organism>
<evidence type="ECO:0000313" key="2">
    <source>
        <dbReference type="EMBL" id="MCD9645967.1"/>
    </source>
</evidence>
<accession>A0ABS8VI86</accession>
<protein>
    <recommendedName>
        <fullName evidence="1">J domain-containing protein</fullName>
    </recommendedName>
</protein>
<dbReference type="PROSITE" id="PS50076">
    <property type="entry name" value="DNAJ_2"/>
    <property type="match status" value="1"/>
</dbReference>
<dbReference type="CDD" id="cd06257">
    <property type="entry name" value="DnaJ"/>
    <property type="match status" value="1"/>
</dbReference>
<evidence type="ECO:0000313" key="3">
    <source>
        <dbReference type="Proteomes" id="UP000823775"/>
    </source>
</evidence>
<comment type="caution">
    <text evidence="2">The sequence shown here is derived from an EMBL/GenBank/DDBJ whole genome shotgun (WGS) entry which is preliminary data.</text>
</comment>
<dbReference type="EMBL" id="JACEIK010004625">
    <property type="protein sequence ID" value="MCD9645967.1"/>
    <property type="molecule type" value="Genomic_DNA"/>
</dbReference>
<dbReference type="Proteomes" id="UP000823775">
    <property type="component" value="Unassembled WGS sequence"/>
</dbReference>
<dbReference type="InterPro" id="IPR036869">
    <property type="entry name" value="J_dom_sf"/>
</dbReference>
<dbReference type="InterPro" id="IPR001623">
    <property type="entry name" value="DnaJ_domain"/>
</dbReference>